<dbReference type="AlphaFoldDB" id="A0A2I2KZP1"/>
<reference evidence="2 3" key="1">
    <citation type="submission" date="2017-06" db="EMBL/GenBank/DDBJ databases">
        <authorList>
            <person name="Kim H.J."/>
            <person name="Triplett B.A."/>
        </authorList>
    </citation>
    <scope>NUCLEOTIDE SEQUENCE [LARGE SCALE GENOMIC DNA]</scope>
    <source>
        <strain evidence="2">FRACA_ARgP5</strain>
    </source>
</reference>
<accession>A0A2I2KZP1</accession>
<gene>
    <name evidence="2" type="ORF">FRACA_610001</name>
</gene>
<dbReference type="Proteomes" id="UP000234331">
    <property type="component" value="Unassembled WGS sequence"/>
</dbReference>
<feature type="compositionally biased region" description="Basic and acidic residues" evidence="1">
    <location>
        <begin position="197"/>
        <end position="212"/>
    </location>
</feature>
<evidence type="ECO:0000313" key="2">
    <source>
        <dbReference type="EMBL" id="SNQ51120.1"/>
    </source>
</evidence>
<feature type="region of interest" description="Disordered" evidence="1">
    <location>
        <begin position="128"/>
        <end position="296"/>
    </location>
</feature>
<keyword evidence="3" id="KW-1185">Reference proteome</keyword>
<feature type="compositionally biased region" description="Basic residues" evidence="1">
    <location>
        <begin position="247"/>
        <end position="273"/>
    </location>
</feature>
<proteinExistence type="predicted"/>
<feature type="region of interest" description="Disordered" evidence="1">
    <location>
        <begin position="460"/>
        <end position="510"/>
    </location>
</feature>
<evidence type="ECO:0000313" key="3">
    <source>
        <dbReference type="Proteomes" id="UP000234331"/>
    </source>
</evidence>
<sequence>MEEPVPDGEDGAVVAVHRGRLVGVVPVVEGRGDEHGAQRAQGQAGVGVGQERKVELERHEGHRERQVETDRVDRGDGHEQIDDLIEGVAAARREPVEAGAGMVHRVQPPQDRNLVQCPVAGVVRQVGDEEQDDELEPAGLGEDDPAQLGGKGRVRGRAEHAERHREGDRDRQPVGEAVHDVDGPVAARWAPDQGNELLKREEHQRADREPDHQPGPLHHAQHDGRRDDQPGERTPRRLPPAPQEHHRPVRFHRHLQPQRHLRPSRSSGSRRLRCAGERAARSHGPSPGGAGSRERRGYLVGPVTGLITIGPPLMGPPTPPPIGITPASEDAPRNHSGWVTDSVPPARPTASIAMRNIRPTVFWKKVCAVAMRIPFIPWSERSGGIRRGRSHQSKELGRPGPPRITTAGPKQGYPGRRSDDNPSCSAVRGRSALRHPLFTIKSDGPDGLAVHDYPAVQPKGFTNVPPPQFGKDCGRIPGARTGAKEDTPRSRGRGTVPPAPRPDAVRKGQA</sequence>
<name>A0A2I2KZP1_9ACTN</name>
<evidence type="ECO:0000256" key="1">
    <source>
        <dbReference type="SAM" id="MobiDB-lite"/>
    </source>
</evidence>
<dbReference type="EMBL" id="FZMO01000527">
    <property type="protein sequence ID" value="SNQ51120.1"/>
    <property type="molecule type" value="Genomic_DNA"/>
</dbReference>
<feature type="compositionally biased region" description="Basic and acidic residues" evidence="1">
    <location>
        <begin position="156"/>
        <end position="182"/>
    </location>
</feature>
<feature type="compositionally biased region" description="Acidic residues" evidence="1">
    <location>
        <begin position="128"/>
        <end position="145"/>
    </location>
</feature>
<organism evidence="2 3">
    <name type="scientific">Frankia canadensis</name>
    <dbReference type="NCBI Taxonomy" id="1836972"/>
    <lineage>
        <taxon>Bacteria</taxon>
        <taxon>Bacillati</taxon>
        <taxon>Actinomycetota</taxon>
        <taxon>Actinomycetes</taxon>
        <taxon>Frankiales</taxon>
        <taxon>Frankiaceae</taxon>
        <taxon>Frankia</taxon>
    </lineage>
</organism>
<feature type="region of interest" description="Disordered" evidence="1">
    <location>
        <begin position="381"/>
        <end position="427"/>
    </location>
</feature>
<feature type="compositionally biased region" description="Basic and acidic residues" evidence="1">
    <location>
        <begin position="220"/>
        <end position="235"/>
    </location>
</feature>
<feature type="region of interest" description="Disordered" evidence="1">
    <location>
        <begin position="30"/>
        <end position="50"/>
    </location>
</feature>
<feature type="region of interest" description="Disordered" evidence="1">
    <location>
        <begin position="324"/>
        <end position="343"/>
    </location>
</feature>
<protein>
    <submittedName>
        <fullName evidence="2">Uncharacterized protein</fullName>
    </submittedName>
</protein>
<feature type="region of interest" description="Disordered" evidence="1">
    <location>
        <begin position="56"/>
        <end position="75"/>
    </location>
</feature>